<accession>A0A223KU97</accession>
<evidence type="ECO:0000256" key="1">
    <source>
        <dbReference type="ARBA" id="ARBA00022553"/>
    </source>
</evidence>
<dbReference type="PANTHER" id="PTHR33745:SF3">
    <property type="entry name" value="RSBT CO-ANTAGONIST PROTEIN RSBRC"/>
    <property type="match status" value="1"/>
</dbReference>
<dbReference type="PANTHER" id="PTHR33745">
    <property type="entry name" value="RSBT ANTAGONIST PROTEIN RSBS-RELATED"/>
    <property type="match status" value="1"/>
</dbReference>
<keyword evidence="4" id="KW-1185">Reference proteome</keyword>
<dbReference type="PROSITE" id="PS50801">
    <property type="entry name" value="STAS"/>
    <property type="match status" value="1"/>
</dbReference>
<organism evidence="3 4">
    <name type="scientific">Sutcliffiella cohnii</name>
    <dbReference type="NCBI Taxonomy" id="33932"/>
    <lineage>
        <taxon>Bacteria</taxon>
        <taxon>Bacillati</taxon>
        <taxon>Bacillota</taxon>
        <taxon>Bacilli</taxon>
        <taxon>Bacillales</taxon>
        <taxon>Bacillaceae</taxon>
        <taxon>Sutcliffiella</taxon>
    </lineage>
</organism>
<dbReference type="Proteomes" id="UP000215224">
    <property type="component" value="Chromosome"/>
</dbReference>
<evidence type="ECO:0000259" key="2">
    <source>
        <dbReference type="PROSITE" id="PS50801"/>
    </source>
</evidence>
<sequence length="275" mass="32186">MELSFKNNFSLKEFILENQQYFEGKLLNEAINVKDKIEEIRAIGNINLLKNANNIVLFVIEERKEELIAFAKAEGIVWAKYQLTLAFKLEWIQALRRTLWNFLYHYDKLRGETLSLEAFYEKEKNYNEYIDQFFSNFFINYSKYKDELLEDHRKLVENLSVPIIPINKEICVLPLIGTINSQRSMTIQEKVLFEIKEKHIQTLIIDLSGIAHIDEEITNDFMKIIEGASMMGCRTILTGLRPEIVRGVVLTGINFNHHADFKGTLQQALNEVLFK</sequence>
<evidence type="ECO:0000313" key="4">
    <source>
        <dbReference type="Proteomes" id="UP000215224"/>
    </source>
</evidence>
<gene>
    <name evidence="3" type="ORF">BC6307_18245</name>
</gene>
<dbReference type="RefSeq" id="WP_066412314.1">
    <property type="nucleotide sequence ID" value="NZ_CP018866.1"/>
</dbReference>
<reference evidence="3 4" key="1">
    <citation type="submission" date="2016-12" db="EMBL/GenBank/DDBJ databases">
        <title>The whole genome sequencing and assembly of Bacillus cohnii DSM 6307T strain.</title>
        <authorList>
            <person name="Lee Y.-J."/>
            <person name="Yi H."/>
            <person name="Bahn Y.-S."/>
            <person name="Kim J.F."/>
            <person name="Lee D.-W."/>
        </authorList>
    </citation>
    <scope>NUCLEOTIDE SEQUENCE [LARGE SCALE GENOMIC DNA]</scope>
    <source>
        <strain evidence="3 4">DSM 6307</strain>
    </source>
</reference>
<dbReference type="InterPro" id="IPR002645">
    <property type="entry name" value="STAS_dom"/>
</dbReference>
<dbReference type="InterPro" id="IPR051932">
    <property type="entry name" value="Bact_StressResp_Reg"/>
</dbReference>
<dbReference type="KEGG" id="bcoh:BC6307_18245"/>
<dbReference type="Pfam" id="PF01740">
    <property type="entry name" value="STAS"/>
    <property type="match status" value="1"/>
</dbReference>
<dbReference type="AlphaFoldDB" id="A0A223KU97"/>
<dbReference type="CDD" id="cd07041">
    <property type="entry name" value="STAS_RsbR_RsbS_like"/>
    <property type="match status" value="1"/>
</dbReference>
<dbReference type="STRING" id="1314751.GCA_001591425_00741"/>
<name>A0A223KU97_9BACI</name>
<dbReference type="EMBL" id="CP018866">
    <property type="protein sequence ID" value="AST93059.1"/>
    <property type="molecule type" value="Genomic_DNA"/>
</dbReference>
<feature type="domain" description="STAS" evidence="2">
    <location>
        <begin position="160"/>
        <end position="272"/>
    </location>
</feature>
<evidence type="ECO:0000313" key="3">
    <source>
        <dbReference type="EMBL" id="AST93059.1"/>
    </source>
</evidence>
<dbReference type="Gene3D" id="3.30.750.24">
    <property type="entry name" value="STAS domain"/>
    <property type="match status" value="1"/>
</dbReference>
<keyword evidence="1" id="KW-0597">Phosphoprotein</keyword>
<protein>
    <submittedName>
        <fullName evidence="3">Anti-anti-sigma factor</fullName>
    </submittedName>
</protein>
<dbReference type="InterPro" id="IPR036513">
    <property type="entry name" value="STAS_dom_sf"/>
</dbReference>
<dbReference type="SUPFAM" id="SSF52091">
    <property type="entry name" value="SpoIIaa-like"/>
    <property type="match status" value="1"/>
</dbReference>
<proteinExistence type="predicted"/>